<sequence>MAFVIAVTGRQSTWQHGSIGSVSRRFGLLCGLRRKRGVWFTTASATNENDTEQRASRQRAAAGVTKVNSSEQRPSSSSGATPKRLETIEGSRKFRYVAGNKGPDVWLVVAILSILLPVFFIAYAFKTGIIDPTGY</sequence>
<dbReference type="Proteomes" id="UP000530660">
    <property type="component" value="Unassembled WGS sequence"/>
</dbReference>
<evidence type="ECO:0000313" key="4">
    <source>
        <dbReference type="Proteomes" id="UP000530660"/>
    </source>
</evidence>
<protein>
    <submittedName>
        <fullName evidence="3">Uncharacterized protein</fullName>
    </submittedName>
</protein>
<name>A0A7J7IK50_9RHOD</name>
<keyword evidence="2" id="KW-0812">Transmembrane</keyword>
<accession>A0A7J7IK50</accession>
<feature type="transmembrane region" description="Helical" evidence="2">
    <location>
        <begin position="105"/>
        <end position="125"/>
    </location>
</feature>
<feature type="region of interest" description="Disordered" evidence="1">
    <location>
        <begin position="47"/>
        <end position="84"/>
    </location>
</feature>
<evidence type="ECO:0000256" key="2">
    <source>
        <dbReference type="SAM" id="Phobius"/>
    </source>
</evidence>
<keyword evidence="2" id="KW-0472">Membrane</keyword>
<dbReference type="OrthoDB" id="5249at2759"/>
<dbReference type="AlphaFoldDB" id="A0A7J7IK50"/>
<proteinExistence type="predicted"/>
<organism evidence="3 4">
    <name type="scientific">Cyanidiococcus yangmingshanensis</name>
    <dbReference type="NCBI Taxonomy" id="2690220"/>
    <lineage>
        <taxon>Eukaryota</taxon>
        <taxon>Rhodophyta</taxon>
        <taxon>Bangiophyceae</taxon>
        <taxon>Cyanidiales</taxon>
        <taxon>Cyanidiaceae</taxon>
        <taxon>Cyanidiococcus</taxon>
    </lineage>
</organism>
<dbReference type="EMBL" id="VWRR01000008">
    <property type="protein sequence ID" value="KAF6003069.1"/>
    <property type="molecule type" value="Genomic_DNA"/>
</dbReference>
<comment type="caution">
    <text evidence="3">The sequence shown here is derived from an EMBL/GenBank/DDBJ whole genome shotgun (WGS) entry which is preliminary data.</text>
</comment>
<evidence type="ECO:0000256" key="1">
    <source>
        <dbReference type="SAM" id="MobiDB-lite"/>
    </source>
</evidence>
<evidence type="ECO:0000313" key="3">
    <source>
        <dbReference type="EMBL" id="KAF6003069.1"/>
    </source>
</evidence>
<feature type="compositionally biased region" description="Polar residues" evidence="1">
    <location>
        <begin position="66"/>
        <end position="80"/>
    </location>
</feature>
<gene>
    <name evidence="3" type="ORF">F1559_003602</name>
</gene>
<reference evidence="3 4" key="1">
    <citation type="journal article" date="2020" name="J. Phycol.">
        <title>Comparative genome analysis reveals Cyanidiococcus gen. nov., a new extremophilic red algal genus sister to Cyanidioschyzon (Cyanidioschyzonaceae, Rhodophyta).</title>
        <authorList>
            <person name="Liu S.-L."/>
            <person name="Chiang Y.-R."/>
            <person name="Yoon H.S."/>
            <person name="Fu H.-Y."/>
        </authorList>
    </citation>
    <scope>NUCLEOTIDE SEQUENCE [LARGE SCALE GENOMIC DNA]</scope>
    <source>
        <strain evidence="3 4">THAL066</strain>
    </source>
</reference>
<keyword evidence="2" id="KW-1133">Transmembrane helix</keyword>
<keyword evidence="4" id="KW-1185">Reference proteome</keyword>